<dbReference type="EMBL" id="DF973986">
    <property type="protein sequence ID" value="GAU43642.1"/>
    <property type="molecule type" value="Genomic_DNA"/>
</dbReference>
<feature type="domain" description="EF-hand" evidence="11">
    <location>
        <begin position="546"/>
        <end position="581"/>
    </location>
</feature>
<evidence type="ECO:0000256" key="9">
    <source>
        <dbReference type="SAM" id="Phobius"/>
    </source>
</evidence>
<feature type="region of interest" description="Disordered" evidence="8">
    <location>
        <begin position="348"/>
        <end position="372"/>
    </location>
</feature>
<evidence type="ECO:0000256" key="6">
    <source>
        <dbReference type="ARBA" id="ARBA00022777"/>
    </source>
</evidence>
<keyword evidence="7" id="KW-0067">ATP-binding</keyword>
<dbReference type="SUPFAM" id="SSF47473">
    <property type="entry name" value="EF-hand"/>
    <property type="match status" value="1"/>
</dbReference>
<evidence type="ECO:0000259" key="10">
    <source>
        <dbReference type="PROSITE" id="PS50011"/>
    </source>
</evidence>
<dbReference type="SUPFAM" id="SSF56112">
    <property type="entry name" value="Protein kinase-like (PK-like)"/>
    <property type="match status" value="2"/>
</dbReference>
<feature type="domain" description="Protein kinase" evidence="10">
    <location>
        <begin position="1"/>
        <end position="402"/>
    </location>
</feature>
<evidence type="ECO:0000259" key="11">
    <source>
        <dbReference type="PROSITE" id="PS50222"/>
    </source>
</evidence>
<dbReference type="InterPro" id="IPR002048">
    <property type="entry name" value="EF_hand_dom"/>
</dbReference>
<evidence type="ECO:0000256" key="5">
    <source>
        <dbReference type="ARBA" id="ARBA00022741"/>
    </source>
</evidence>
<keyword evidence="9" id="KW-1133">Transmembrane helix</keyword>
<proteinExistence type="inferred from homology"/>
<protein>
    <recommendedName>
        <fullName evidence="14">Protein kinase domain-containing protein</fullName>
    </recommendedName>
</protein>
<dbReference type="Pfam" id="PF00069">
    <property type="entry name" value="Pkinase"/>
    <property type="match status" value="2"/>
</dbReference>
<dbReference type="InterPro" id="IPR011992">
    <property type="entry name" value="EF-hand-dom_pair"/>
</dbReference>
<keyword evidence="13" id="KW-1185">Reference proteome</keyword>
<keyword evidence="2" id="KW-0723">Serine/threonine-protein kinase</keyword>
<evidence type="ECO:0000256" key="2">
    <source>
        <dbReference type="ARBA" id="ARBA00022527"/>
    </source>
</evidence>
<evidence type="ECO:0000256" key="1">
    <source>
        <dbReference type="ARBA" id="ARBA00005354"/>
    </source>
</evidence>
<evidence type="ECO:0000313" key="12">
    <source>
        <dbReference type="EMBL" id="GAU43642.1"/>
    </source>
</evidence>
<comment type="similarity">
    <text evidence="1">Belongs to the protein kinase superfamily. CAMK Ser/Thr protein kinase family. CaMK subfamily.</text>
</comment>
<keyword evidence="5" id="KW-0547">Nucleotide-binding</keyword>
<evidence type="ECO:0000256" key="7">
    <source>
        <dbReference type="ARBA" id="ARBA00022840"/>
    </source>
</evidence>
<keyword evidence="6" id="KW-0418">Kinase</keyword>
<reference evidence="13" key="1">
    <citation type="journal article" date="2017" name="Front. Plant Sci.">
        <title>Climate Clever Clovers: New Paradigm to Reduce the Environmental Footprint of Ruminants by Breeding Low Methanogenic Forages Utilizing Haplotype Variation.</title>
        <authorList>
            <person name="Kaur P."/>
            <person name="Appels R."/>
            <person name="Bayer P.E."/>
            <person name="Keeble-Gagnere G."/>
            <person name="Wang J."/>
            <person name="Hirakawa H."/>
            <person name="Shirasawa K."/>
            <person name="Vercoe P."/>
            <person name="Stefanova K."/>
            <person name="Durmic Z."/>
            <person name="Nichols P."/>
            <person name="Revell C."/>
            <person name="Isobe S.N."/>
            <person name="Edwards D."/>
            <person name="Erskine W."/>
        </authorList>
    </citation>
    <scope>NUCLEOTIDE SEQUENCE [LARGE SCALE GENOMIC DNA]</scope>
    <source>
        <strain evidence="13">cv. Daliak</strain>
    </source>
</reference>
<evidence type="ECO:0000256" key="4">
    <source>
        <dbReference type="ARBA" id="ARBA00022679"/>
    </source>
</evidence>
<evidence type="ECO:0000256" key="8">
    <source>
        <dbReference type="SAM" id="MobiDB-lite"/>
    </source>
</evidence>
<sequence length="607" mass="68809">MVGSSYYMAPEVLKRNYGPEIDIWSAGVILYILLCGFPPFWAAMGDKLATRANLEAATAAITALTAQVAMLSNRLKNNNNFQRHHRGKGHVVSKLATTKFEAKEHEIKEGTEINLFVENCHETNHILTAKTTNSNSDLSEHESEKHEVQKSDDNKELNSIKFVVDFEDGSEKGDADEGDKSKDEMKEVDEVEKVHDVTRDYQQDEVVDFEINNTKLVMVSNVINLKEEQGKTVVEKEIHHTIMCDGIGTVLKIHQQILLKILTDISPFSKSIDRKGCAKETEMHSVEEIAMKELMKSPDCCRTAMALLRQAPPPKPPDKGKVGISATIPVLSFYYDKHMSQNQADETLYQDENSGSSSFEVDESDEPWPKVSDNAKDLVKKMLDPDPKRRFTAQEVLDHPWLIKLVLTVPHTQYDILKNMLNTHDVLGHPWLQNAKTASNVSLGETVRAKLMQFSIMNQLTKTTSRVILKHLSAIENVIESEIYWVRDTGVKFSKIDADEVRVRLSKLGQQIHDVDARRLMDACNENGYLDYGEFLAISDHLRKMSHEEHVNGAFQFFDKKQSGYIELEELRKALADDIDTRSKKLIKAIMHDVAKHKCRKCSMISS</sequence>
<name>A0A2Z6P548_TRISU</name>
<dbReference type="Gene3D" id="1.10.238.10">
    <property type="entry name" value="EF-hand"/>
    <property type="match status" value="2"/>
</dbReference>
<feature type="transmembrane region" description="Helical" evidence="9">
    <location>
        <begin position="23"/>
        <end position="42"/>
    </location>
</feature>
<dbReference type="GO" id="GO:0004674">
    <property type="term" value="F:protein serine/threonine kinase activity"/>
    <property type="evidence" value="ECO:0007669"/>
    <property type="project" value="UniProtKB-KW"/>
</dbReference>
<accession>A0A2Z6P548</accession>
<dbReference type="InterPro" id="IPR050205">
    <property type="entry name" value="CDPK_Ser/Thr_kinases"/>
</dbReference>
<dbReference type="GO" id="GO:0005524">
    <property type="term" value="F:ATP binding"/>
    <property type="evidence" value="ECO:0007669"/>
    <property type="project" value="UniProtKB-KW"/>
</dbReference>
<feature type="compositionally biased region" description="Basic and acidic residues" evidence="8">
    <location>
        <begin position="138"/>
        <end position="154"/>
    </location>
</feature>
<feature type="region of interest" description="Disordered" evidence="8">
    <location>
        <begin position="131"/>
        <end position="154"/>
    </location>
</feature>
<dbReference type="GO" id="GO:0005509">
    <property type="term" value="F:calcium ion binding"/>
    <property type="evidence" value="ECO:0007669"/>
    <property type="project" value="InterPro"/>
</dbReference>
<keyword evidence="9" id="KW-0472">Membrane</keyword>
<dbReference type="PROSITE" id="PS50011">
    <property type="entry name" value="PROTEIN_KINASE_DOM"/>
    <property type="match status" value="1"/>
</dbReference>
<evidence type="ECO:0000313" key="13">
    <source>
        <dbReference type="Proteomes" id="UP000242715"/>
    </source>
</evidence>
<keyword evidence="3" id="KW-0597">Phosphoprotein</keyword>
<dbReference type="InterPro" id="IPR000719">
    <property type="entry name" value="Prot_kinase_dom"/>
</dbReference>
<evidence type="ECO:0000256" key="3">
    <source>
        <dbReference type="ARBA" id="ARBA00022553"/>
    </source>
</evidence>
<keyword evidence="4" id="KW-0808">Transferase</keyword>
<gene>
    <name evidence="12" type="ORF">TSUD_24110</name>
</gene>
<keyword evidence="9" id="KW-0812">Transmembrane</keyword>
<evidence type="ECO:0008006" key="14">
    <source>
        <dbReference type="Google" id="ProtNLM"/>
    </source>
</evidence>
<feature type="compositionally biased region" description="Polar residues" evidence="8">
    <location>
        <begin position="348"/>
        <end position="359"/>
    </location>
</feature>
<dbReference type="Gene3D" id="1.10.510.10">
    <property type="entry name" value="Transferase(Phosphotransferase) domain 1"/>
    <property type="match status" value="2"/>
</dbReference>
<organism evidence="12 13">
    <name type="scientific">Trifolium subterraneum</name>
    <name type="common">Subterranean clover</name>
    <dbReference type="NCBI Taxonomy" id="3900"/>
    <lineage>
        <taxon>Eukaryota</taxon>
        <taxon>Viridiplantae</taxon>
        <taxon>Streptophyta</taxon>
        <taxon>Embryophyta</taxon>
        <taxon>Tracheophyta</taxon>
        <taxon>Spermatophyta</taxon>
        <taxon>Magnoliopsida</taxon>
        <taxon>eudicotyledons</taxon>
        <taxon>Gunneridae</taxon>
        <taxon>Pentapetalae</taxon>
        <taxon>rosids</taxon>
        <taxon>fabids</taxon>
        <taxon>Fabales</taxon>
        <taxon>Fabaceae</taxon>
        <taxon>Papilionoideae</taxon>
        <taxon>50 kb inversion clade</taxon>
        <taxon>NPAAA clade</taxon>
        <taxon>Hologalegina</taxon>
        <taxon>IRL clade</taxon>
        <taxon>Trifolieae</taxon>
        <taxon>Trifolium</taxon>
    </lineage>
</organism>
<dbReference type="PROSITE" id="PS50222">
    <property type="entry name" value="EF_HAND_2"/>
    <property type="match status" value="1"/>
</dbReference>
<dbReference type="InterPro" id="IPR011009">
    <property type="entry name" value="Kinase-like_dom_sf"/>
</dbReference>
<dbReference type="Proteomes" id="UP000242715">
    <property type="component" value="Unassembled WGS sequence"/>
</dbReference>
<dbReference type="OrthoDB" id="1925970at2759"/>
<dbReference type="AlphaFoldDB" id="A0A2Z6P548"/>
<dbReference type="PANTHER" id="PTHR24349">
    <property type="entry name" value="SERINE/THREONINE-PROTEIN KINASE"/>
    <property type="match status" value="1"/>
</dbReference>